<dbReference type="GO" id="GO:0098542">
    <property type="term" value="P:defense response to other organism"/>
    <property type="evidence" value="ECO:0007669"/>
    <property type="project" value="InterPro"/>
</dbReference>
<dbReference type="PANTHER" id="PTHR31234">
    <property type="entry name" value="LATE EMBRYOGENESIS ABUNDANT (LEA) HYDROXYPROLINE-RICH GLYCOPROTEIN FAMILY"/>
    <property type="match status" value="1"/>
</dbReference>
<evidence type="ECO:0008006" key="5">
    <source>
        <dbReference type="Google" id="ProtNLM"/>
    </source>
</evidence>
<dbReference type="AlphaFoldDB" id="A0A1S4C4J9"/>
<dbReference type="GO" id="GO:0016020">
    <property type="term" value="C:membrane"/>
    <property type="evidence" value="ECO:0007669"/>
    <property type="project" value="UniProtKB-SubCell"/>
</dbReference>
<keyword evidence="2 3" id="KW-0472">Membrane</keyword>
<dbReference type="KEGG" id="nta:107815002"/>
<keyword evidence="3" id="KW-1133">Transmembrane helix</keyword>
<dbReference type="OMA" id="HVSINYP"/>
<proteinExistence type="predicted"/>
<evidence type="ECO:0000313" key="4">
    <source>
        <dbReference type="RefSeq" id="XP_016495994.1"/>
    </source>
</evidence>
<keyword evidence="3" id="KW-0812">Transmembrane</keyword>
<dbReference type="RefSeq" id="XP_016495994.1">
    <property type="nucleotide sequence ID" value="XM_016640508.1"/>
</dbReference>
<dbReference type="InterPro" id="IPR044839">
    <property type="entry name" value="NDR1-like"/>
</dbReference>
<protein>
    <recommendedName>
        <fullName evidence="5">Protein YLS9-like</fullName>
    </recommendedName>
</protein>
<feature type="transmembrane region" description="Helical" evidence="3">
    <location>
        <begin position="100"/>
        <end position="123"/>
    </location>
</feature>
<accession>A0A1S4C4J9</accession>
<dbReference type="OrthoDB" id="695142at2759"/>
<gene>
    <name evidence="4" type="primary">LOC107815002</name>
</gene>
<organism evidence="4">
    <name type="scientific">Nicotiana tabacum</name>
    <name type="common">Common tobacco</name>
    <dbReference type="NCBI Taxonomy" id="4097"/>
    <lineage>
        <taxon>Eukaryota</taxon>
        <taxon>Viridiplantae</taxon>
        <taxon>Streptophyta</taxon>
        <taxon>Embryophyta</taxon>
        <taxon>Tracheophyta</taxon>
        <taxon>Spermatophyta</taxon>
        <taxon>Magnoliopsida</taxon>
        <taxon>eudicotyledons</taxon>
        <taxon>Gunneridae</taxon>
        <taxon>Pentapetalae</taxon>
        <taxon>asterids</taxon>
        <taxon>lamiids</taxon>
        <taxon>Solanales</taxon>
        <taxon>Solanaceae</taxon>
        <taxon>Nicotianoideae</taxon>
        <taxon>Nicotianeae</taxon>
        <taxon>Nicotiana</taxon>
    </lineage>
</organism>
<evidence type="ECO:0000256" key="1">
    <source>
        <dbReference type="ARBA" id="ARBA00004370"/>
    </source>
</evidence>
<comment type="subcellular location">
    <subcellularLocation>
        <location evidence="1">Membrane</location>
    </subcellularLocation>
</comment>
<dbReference type="PaxDb" id="4097-A0A1S4C4J9"/>
<sequence length="284" mass="31979">MTLSKDNDEQQKHVMGYPSISKYNQSIKHGFPSQYDSNYQQYNYFSQGYILPIQGYPNPNPNPNLYVSSSSNYPTNKYISMAAYNPMEEQNNGKLSFGRLMVILMLILVVGMIMLSLVIWLLFGTEGPVFHILALSVPSFRIINSSIVGNWQVNFTMCNINDHSKIKVFHGKTSIFYKTNLLAVTPFDPVNLEAKSTMNMLFNLTTLPEGNVLDQVAISEISKDKSDGDIEFSLEISLKAVLASDLEWQSHKMMVYCNNLKVQFGPEDKGELVAADKIKCLIVG</sequence>
<dbReference type="PANTHER" id="PTHR31234:SF2">
    <property type="entry name" value="OS05G0199100 PROTEIN"/>
    <property type="match status" value="1"/>
</dbReference>
<evidence type="ECO:0000256" key="2">
    <source>
        <dbReference type="ARBA" id="ARBA00023136"/>
    </source>
</evidence>
<evidence type="ECO:0000256" key="3">
    <source>
        <dbReference type="SAM" id="Phobius"/>
    </source>
</evidence>
<reference evidence="4" key="1">
    <citation type="submission" date="2025-08" db="UniProtKB">
        <authorList>
            <consortium name="RefSeq"/>
        </authorList>
    </citation>
    <scope>IDENTIFICATION</scope>
</reference>
<name>A0A1S4C4J9_TOBAC</name>